<organism evidence="1 2">
    <name type="scientific">Pristionchus fissidentatus</name>
    <dbReference type="NCBI Taxonomy" id="1538716"/>
    <lineage>
        <taxon>Eukaryota</taxon>
        <taxon>Metazoa</taxon>
        <taxon>Ecdysozoa</taxon>
        <taxon>Nematoda</taxon>
        <taxon>Chromadorea</taxon>
        <taxon>Rhabditida</taxon>
        <taxon>Rhabditina</taxon>
        <taxon>Diplogasteromorpha</taxon>
        <taxon>Diplogasteroidea</taxon>
        <taxon>Neodiplogasteridae</taxon>
        <taxon>Pristionchus</taxon>
    </lineage>
</organism>
<keyword evidence="2" id="KW-1185">Reference proteome</keyword>
<sequence>PRWRAYAYLGMGGKCRAVVQFPVLHEMEHLYTRETPSLLLRQQGRNKGPQPEHGRQCAGLQLLDSRWLVAEVALVEQLRISLVE</sequence>
<accession>A0AAV5V2X1</accession>
<proteinExistence type="predicted"/>
<dbReference type="Proteomes" id="UP001432322">
    <property type="component" value="Unassembled WGS sequence"/>
</dbReference>
<comment type="caution">
    <text evidence="1">The sequence shown here is derived from an EMBL/GenBank/DDBJ whole genome shotgun (WGS) entry which is preliminary data.</text>
</comment>
<feature type="non-terminal residue" evidence="1">
    <location>
        <position position="1"/>
    </location>
</feature>
<dbReference type="EMBL" id="BTSY01000002">
    <property type="protein sequence ID" value="GMT12743.1"/>
    <property type="molecule type" value="Genomic_DNA"/>
</dbReference>
<dbReference type="AlphaFoldDB" id="A0AAV5V2X1"/>
<name>A0AAV5V2X1_9BILA</name>
<evidence type="ECO:0000313" key="1">
    <source>
        <dbReference type="EMBL" id="GMT12743.1"/>
    </source>
</evidence>
<protein>
    <submittedName>
        <fullName evidence="1">Uncharacterized protein</fullName>
    </submittedName>
</protein>
<feature type="non-terminal residue" evidence="1">
    <location>
        <position position="84"/>
    </location>
</feature>
<reference evidence="1" key="1">
    <citation type="submission" date="2023-10" db="EMBL/GenBank/DDBJ databases">
        <title>Genome assembly of Pristionchus species.</title>
        <authorList>
            <person name="Yoshida K."/>
            <person name="Sommer R.J."/>
        </authorList>
    </citation>
    <scope>NUCLEOTIDE SEQUENCE</scope>
    <source>
        <strain evidence="1">RS5133</strain>
    </source>
</reference>
<evidence type="ECO:0000313" key="2">
    <source>
        <dbReference type="Proteomes" id="UP001432322"/>
    </source>
</evidence>
<gene>
    <name evidence="1" type="ORF">PFISCL1PPCAC_4040</name>
</gene>